<protein>
    <submittedName>
        <fullName evidence="1">Uncharacterized protein</fullName>
    </submittedName>
</protein>
<reference evidence="1" key="1">
    <citation type="submission" date="2023-07" db="EMBL/GenBank/DDBJ databases">
        <authorList>
            <consortium name="CYATHOMIX"/>
        </authorList>
    </citation>
    <scope>NUCLEOTIDE SEQUENCE</scope>
    <source>
        <strain evidence="1">N/A</strain>
    </source>
</reference>
<gene>
    <name evidence="1" type="ORF">CYNAS_LOCUS17360</name>
</gene>
<keyword evidence="2" id="KW-1185">Reference proteome</keyword>
<dbReference type="Proteomes" id="UP001176961">
    <property type="component" value="Unassembled WGS sequence"/>
</dbReference>
<dbReference type="EMBL" id="CATQJL010000316">
    <property type="protein sequence ID" value="CAJ0605377.1"/>
    <property type="molecule type" value="Genomic_DNA"/>
</dbReference>
<comment type="caution">
    <text evidence="1">The sequence shown here is derived from an EMBL/GenBank/DDBJ whole genome shotgun (WGS) entry which is preliminary data.</text>
</comment>
<dbReference type="AlphaFoldDB" id="A0AA36MDD0"/>
<name>A0AA36MDD0_CYLNA</name>
<evidence type="ECO:0000313" key="2">
    <source>
        <dbReference type="Proteomes" id="UP001176961"/>
    </source>
</evidence>
<accession>A0AA36MDD0</accession>
<sequence length="201" mass="23291">MSSLNCACSQAAYASCAPDYCWNRLRTVILAIHWTREVLGPYAQDYKRQLQDGGRLHHLAKAYEIDHEIQDLRIAINRRYEATEQLKRLCTKKRLSLLEAEEDVRKKEAQVDFNKGLLTLHIYCDKGASVLNARRKVLNAFAHGVEMRRRVLLMDISKILHMVVPSTNTMTAFFPEWHVCDKELQRLFLEEVCASDCHPCE</sequence>
<proteinExistence type="predicted"/>
<evidence type="ECO:0000313" key="1">
    <source>
        <dbReference type="EMBL" id="CAJ0605377.1"/>
    </source>
</evidence>
<organism evidence="1 2">
    <name type="scientific">Cylicocyclus nassatus</name>
    <name type="common">Nematode worm</name>
    <dbReference type="NCBI Taxonomy" id="53992"/>
    <lineage>
        <taxon>Eukaryota</taxon>
        <taxon>Metazoa</taxon>
        <taxon>Ecdysozoa</taxon>
        <taxon>Nematoda</taxon>
        <taxon>Chromadorea</taxon>
        <taxon>Rhabditida</taxon>
        <taxon>Rhabditina</taxon>
        <taxon>Rhabditomorpha</taxon>
        <taxon>Strongyloidea</taxon>
        <taxon>Strongylidae</taxon>
        <taxon>Cylicocyclus</taxon>
    </lineage>
</organism>